<dbReference type="Proteomes" id="UP000009096">
    <property type="component" value="Chromosome 2"/>
</dbReference>
<name>W7MDJ1_GIBM7</name>
<gene>
    <name evidence="1" type="ORF">FVEG_15849</name>
</gene>
<protein>
    <submittedName>
        <fullName evidence="1">Uncharacterized protein</fullName>
    </submittedName>
</protein>
<evidence type="ECO:0000313" key="1">
    <source>
        <dbReference type="EMBL" id="EWG45685.1"/>
    </source>
</evidence>
<dbReference type="AlphaFoldDB" id="W7MDJ1"/>
<organism evidence="1 2">
    <name type="scientific">Gibberella moniliformis (strain M3125 / FGSC 7600)</name>
    <name type="common">Maize ear and stalk rot fungus</name>
    <name type="synonym">Fusarium verticillioides</name>
    <dbReference type="NCBI Taxonomy" id="334819"/>
    <lineage>
        <taxon>Eukaryota</taxon>
        <taxon>Fungi</taxon>
        <taxon>Dikarya</taxon>
        <taxon>Ascomycota</taxon>
        <taxon>Pezizomycotina</taxon>
        <taxon>Sordariomycetes</taxon>
        <taxon>Hypocreomycetidae</taxon>
        <taxon>Hypocreales</taxon>
        <taxon>Nectriaceae</taxon>
        <taxon>Fusarium</taxon>
        <taxon>Fusarium fujikuroi species complex</taxon>
    </lineage>
</organism>
<reference evidence="1 2" key="1">
    <citation type="journal article" date="2010" name="Nature">
        <title>Comparative genomics reveals mobile pathogenicity chromosomes in Fusarium.</title>
        <authorList>
            <person name="Ma L.J."/>
            <person name="van der Does H.C."/>
            <person name="Borkovich K.A."/>
            <person name="Coleman J.J."/>
            <person name="Daboussi M.J."/>
            <person name="Di Pietro A."/>
            <person name="Dufresne M."/>
            <person name="Freitag M."/>
            <person name="Grabherr M."/>
            <person name="Henrissat B."/>
            <person name="Houterman P.M."/>
            <person name="Kang S."/>
            <person name="Shim W.B."/>
            <person name="Woloshuk C."/>
            <person name="Xie X."/>
            <person name="Xu J.R."/>
            <person name="Antoniw J."/>
            <person name="Baker S.E."/>
            <person name="Bluhm B.H."/>
            <person name="Breakspear A."/>
            <person name="Brown D.W."/>
            <person name="Butchko R.A."/>
            <person name="Chapman S."/>
            <person name="Coulson R."/>
            <person name="Coutinho P.M."/>
            <person name="Danchin E.G."/>
            <person name="Diener A."/>
            <person name="Gale L.R."/>
            <person name="Gardiner D.M."/>
            <person name="Goff S."/>
            <person name="Hammond-Kosack K.E."/>
            <person name="Hilburn K."/>
            <person name="Hua-Van A."/>
            <person name="Jonkers W."/>
            <person name="Kazan K."/>
            <person name="Kodira C.D."/>
            <person name="Koehrsen M."/>
            <person name="Kumar L."/>
            <person name="Lee Y.H."/>
            <person name="Li L."/>
            <person name="Manners J.M."/>
            <person name="Miranda-Saavedra D."/>
            <person name="Mukherjee M."/>
            <person name="Park G."/>
            <person name="Park J."/>
            <person name="Park S.Y."/>
            <person name="Proctor R.H."/>
            <person name="Regev A."/>
            <person name="Ruiz-Roldan M.C."/>
            <person name="Sain D."/>
            <person name="Sakthikumar S."/>
            <person name="Sykes S."/>
            <person name="Schwartz D.C."/>
            <person name="Turgeon B.G."/>
            <person name="Wapinski I."/>
            <person name="Yoder O."/>
            <person name="Young S."/>
            <person name="Zeng Q."/>
            <person name="Zhou S."/>
            <person name="Galagan J."/>
            <person name="Cuomo C.A."/>
            <person name="Kistler H.C."/>
            <person name="Rep M."/>
        </authorList>
    </citation>
    <scope>NUCLEOTIDE SEQUENCE [LARGE SCALE GENOMIC DNA]</scope>
    <source>
        <strain evidence="2">M3125 / FGSC 7600</strain>
    </source>
</reference>
<evidence type="ECO:0000313" key="2">
    <source>
        <dbReference type="Proteomes" id="UP000009096"/>
    </source>
</evidence>
<dbReference type="GeneID" id="30072725"/>
<dbReference type="VEuPathDB" id="FungiDB:FVEG_15849"/>
<dbReference type="EMBL" id="CM000579">
    <property type="protein sequence ID" value="EWG45685.1"/>
    <property type="molecule type" value="Genomic_DNA"/>
</dbReference>
<accession>W7MDJ1</accession>
<keyword evidence="2" id="KW-1185">Reference proteome</keyword>
<proteinExistence type="predicted"/>
<dbReference type="EMBL" id="DS022248">
    <property type="protein sequence ID" value="EWG45685.1"/>
    <property type="molecule type" value="Genomic_DNA"/>
</dbReference>
<dbReference type="RefSeq" id="XP_018751876.1">
    <property type="nucleotide sequence ID" value="XM_018905075.1"/>
</dbReference>
<sequence length="103" mass="12005">MDVEEEDKWSCEGGGFNKVTRDERHVRRRQVDHNTYIHTRDSKLWLELRRDAYILKPDRTICHGKTSIEGKLLMYAVGKGVDEATSRETTKMITTKTSAMIVY</sequence>
<dbReference type="KEGG" id="fvr:FVEG_15849"/>